<dbReference type="InterPro" id="IPR043519">
    <property type="entry name" value="NT_sf"/>
</dbReference>
<dbReference type="OrthoDB" id="9776406at2"/>
<evidence type="ECO:0000313" key="1">
    <source>
        <dbReference type="EMBL" id="TDN97727.1"/>
    </source>
</evidence>
<comment type="caution">
    <text evidence="1">The sequence shown here is derived from an EMBL/GenBank/DDBJ whole genome shotgun (WGS) entry which is preliminary data.</text>
</comment>
<dbReference type="EMBL" id="SNWI01000009">
    <property type="protein sequence ID" value="TDN97727.1"/>
    <property type="molecule type" value="Genomic_DNA"/>
</dbReference>
<keyword evidence="1" id="KW-0548">Nucleotidyltransferase</keyword>
<dbReference type="GO" id="GO:0016779">
    <property type="term" value="F:nucleotidyltransferase activity"/>
    <property type="evidence" value="ECO:0007669"/>
    <property type="project" value="UniProtKB-KW"/>
</dbReference>
<dbReference type="Pfam" id="PF04439">
    <property type="entry name" value="Adenyl_transf"/>
    <property type="match status" value="1"/>
</dbReference>
<sequence>MKSNSETYNKFMLWAEDCPKVDVVIITSSRANPYTKTDILSDYDIELYVNDFTYFRNDDNWNEKFGDVIIKWPLNPESTFDKNRITRLVQYKNFERIDFQISMSTNINPIDLDNGYKVLIDKINATSKLQKPSYQNHIIRKPSEKEYIETINSFFWNSTYVAKALKRDEIYFAKYMLDYDIRFHSLQKMIEWFIGFHNEWSLTTNKFGRLFKNYLDDNMWSELEKTYAGARADENWIALENVISFFRNIATLIGEKLGYTYPEHIDQNVCEYNQEIKNLSKL</sequence>
<dbReference type="InterPro" id="IPR007530">
    <property type="entry name" value="Aminoglycoside_adenylylTfrase"/>
</dbReference>
<dbReference type="Gene3D" id="1.20.120.330">
    <property type="entry name" value="Nucleotidyltransferases domain 2"/>
    <property type="match status" value="1"/>
</dbReference>
<dbReference type="SUPFAM" id="SSF81631">
    <property type="entry name" value="PAP/OAS1 substrate-binding domain"/>
    <property type="match status" value="1"/>
</dbReference>
<evidence type="ECO:0000313" key="2">
    <source>
        <dbReference type="Proteomes" id="UP000294848"/>
    </source>
</evidence>
<dbReference type="SUPFAM" id="SSF81301">
    <property type="entry name" value="Nucleotidyltransferase"/>
    <property type="match status" value="1"/>
</dbReference>
<proteinExistence type="predicted"/>
<dbReference type="RefSeq" id="WP_133466318.1">
    <property type="nucleotide sequence ID" value="NZ_SNWI01000009.1"/>
</dbReference>
<protein>
    <submittedName>
        <fullName evidence="1">Aminoglycoside 6-adenylyltransferase</fullName>
    </submittedName>
</protein>
<reference evidence="1 2" key="1">
    <citation type="submission" date="2019-03" db="EMBL/GenBank/DDBJ databases">
        <title>Freshwater and sediment microbial communities from various areas in North America, analyzing microbe dynamics in response to fracking.</title>
        <authorList>
            <person name="Lamendella R."/>
        </authorList>
    </citation>
    <scope>NUCLEOTIDE SEQUENCE [LARGE SCALE GENOMIC DNA]</scope>
    <source>
        <strain evidence="1 2">114D</strain>
    </source>
</reference>
<name>A0A4R6GRI4_9BACT</name>
<dbReference type="Proteomes" id="UP000294848">
    <property type="component" value="Unassembled WGS sequence"/>
</dbReference>
<gene>
    <name evidence="1" type="ORF">DET52_109129</name>
</gene>
<organism evidence="1 2">
    <name type="scientific">Sunxiuqinia elliptica</name>
    <dbReference type="NCBI Taxonomy" id="655355"/>
    <lineage>
        <taxon>Bacteria</taxon>
        <taxon>Pseudomonadati</taxon>
        <taxon>Bacteroidota</taxon>
        <taxon>Bacteroidia</taxon>
        <taxon>Marinilabiliales</taxon>
        <taxon>Prolixibacteraceae</taxon>
        <taxon>Sunxiuqinia</taxon>
    </lineage>
</organism>
<keyword evidence="1" id="KW-0808">Transferase</keyword>
<dbReference type="Gene3D" id="3.30.460.10">
    <property type="entry name" value="Beta Polymerase, domain 2"/>
    <property type="match status" value="1"/>
</dbReference>
<accession>A0A4R6GRI4</accession>
<dbReference type="AlphaFoldDB" id="A0A4R6GRI4"/>